<comment type="similarity">
    <text evidence="1 3">Belongs to the 2-oxoacid dehydrogenase family.</text>
</comment>
<dbReference type="InterPro" id="IPR011053">
    <property type="entry name" value="Single_hybrid_motif"/>
</dbReference>
<dbReference type="SUPFAM" id="SSF51230">
    <property type="entry name" value="Single hybrid motif"/>
    <property type="match status" value="3"/>
</dbReference>
<evidence type="ECO:0000256" key="4">
    <source>
        <dbReference type="SAM" id="MobiDB-lite"/>
    </source>
</evidence>
<dbReference type="Pfam" id="PF02817">
    <property type="entry name" value="E3_binding"/>
    <property type="match status" value="1"/>
</dbReference>
<dbReference type="InterPro" id="IPR036625">
    <property type="entry name" value="E3-bd_dom_sf"/>
</dbReference>
<feature type="region of interest" description="Disordered" evidence="4">
    <location>
        <begin position="412"/>
        <end position="431"/>
    </location>
</feature>
<evidence type="ECO:0000256" key="3">
    <source>
        <dbReference type="RuleBase" id="RU003423"/>
    </source>
</evidence>
<reference evidence="7 8" key="1">
    <citation type="journal article" date="2017" name="Mol. Biol. Evol.">
        <title>The 4-celled Tetrabaena socialis nuclear genome reveals the essential components for genetic control of cell number at the origin of multicellularity in the volvocine lineage.</title>
        <authorList>
            <person name="Featherston J."/>
            <person name="Arakaki Y."/>
            <person name="Hanschen E.R."/>
            <person name="Ferris P.J."/>
            <person name="Michod R.E."/>
            <person name="Olson B.J.S.C."/>
            <person name="Nozaki H."/>
            <person name="Durand P.M."/>
        </authorList>
    </citation>
    <scope>NUCLEOTIDE SEQUENCE [LARGE SCALE GENOMIC DNA]</scope>
    <source>
        <strain evidence="7 8">NIES-571</strain>
    </source>
</reference>
<name>A0A2J8A8H4_9CHLO</name>
<evidence type="ECO:0000259" key="6">
    <source>
        <dbReference type="PROSITE" id="PS51826"/>
    </source>
</evidence>
<dbReference type="PROSITE" id="PS51826">
    <property type="entry name" value="PSBD"/>
    <property type="match status" value="1"/>
</dbReference>
<keyword evidence="8" id="KW-1185">Reference proteome</keyword>
<dbReference type="GO" id="GO:0016746">
    <property type="term" value="F:acyltransferase activity"/>
    <property type="evidence" value="ECO:0007669"/>
    <property type="project" value="UniProtKB-KW"/>
</dbReference>
<dbReference type="Pfam" id="PF00364">
    <property type="entry name" value="Biotin_lipoyl"/>
    <property type="match status" value="3"/>
</dbReference>
<dbReference type="InterPro" id="IPR001078">
    <property type="entry name" value="2-oxoacid_DH_actylTfrase"/>
</dbReference>
<proteinExistence type="inferred from homology"/>
<dbReference type="InterPro" id="IPR000089">
    <property type="entry name" value="Biotin_lipoyl"/>
</dbReference>
<feature type="compositionally biased region" description="Pro residues" evidence="4">
    <location>
        <begin position="267"/>
        <end position="281"/>
    </location>
</feature>
<keyword evidence="2 3" id="KW-0450">Lipoyl</keyword>
<feature type="region of interest" description="Disordered" evidence="4">
    <location>
        <begin position="262"/>
        <end position="303"/>
    </location>
</feature>
<dbReference type="AlphaFoldDB" id="A0A2J8A8H4"/>
<organism evidence="7 8">
    <name type="scientific">Tetrabaena socialis</name>
    <dbReference type="NCBI Taxonomy" id="47790"/>
    <lineage>
        <taxon>Eukaryota</taxon>
        <taxon>Viridiplantae</taxon>
        <taxon>Chlorophyta</taxon>
        <taxon>core chlorophytes</taxon>
        <taxon>Chlorophyceae</taxon>
        <taxon>CS clade</taxon>
        <taxon>Chlamydomonadales</taxon>
        <taxon>Tetrabaenaceae</taxon>
        <taxon>Tetrabaena</taxon>
    </lineage>
</organism>
<feature type="domain" description="Lipoyl-binding" evidence="5">
    <location>
        <begin position="169"/>
        <end position="245"/>
    </location>
</feature>
<comment type="cofactor">
    <cofactor evidence="3">
        <name>(R)-lipoate</name>
        <dbReference type="ChEBI" id="CHEBI:83088"/>
    </cofactor>
</comment>
<dbReference type="SUPFAM" id="SSF52777">
    <property type="entry name" value="CoA-dependent acyltransferases"/>
    <property type="match status" value="1"/>
</dbReference>
<dbReference type="GO" id="GO:0006086">
    <property type="term" value="P:pyruvate decarboxylation to acetyl-CoA"/>
    <property type="evidence" value="ECO:0007669"/>
    <property type="project" value="InterPro"/>
</dbReference>
<dbReference type="InterPro" id="IPR004167">
    <property type="entry name" value="PSBD"/>
</dbReference>
<keyword evidence="3" id="KW-0012">Acyltransferase</keyword>
<dbReference type="EC" id="2.3.1.-" evidence="3"/>
<dbReference type="Gene3D" id="2.40.50.100">
    <property type="match status" value="3"/>
</dbReference>
<evidence type="ECO:0000313" key="8">
    <source>
        <dbReference type="Proteomes" id="UP000236333"/>
    </source>
</evidence>
<dbReference type="Gene3D" id="4.10.320.10">
    <property type="entry name" value="E3-binding domain"/>
    <property type="match status" value="1"/>
</dbReference>
<dbReference type="OrthoDB" id="537444at2759"/>
<keyword evidence="3 7" id="KW-0808">Transferase</keyword>
<accession>A0A2J8A8H4</accession>
<dbReference type="PROSITE" id="PS50968">
    <property type="entry name" value="BIOTINYL_LIPOYL"/>
    <property type="match status" value="3"/>
</dbReference>
<sequence length="655" mass="67350">MSGARRLAQRLVRRALQPQACQEASSSWARLAGSTDAGARFYAAYPPHVVLNMPSLSPTMTQGNIIKWRKQPGEQVAPGHILADVETDKASIEWEAQEEGFMAKHLVPAASGPTLSLASCTMSGARRLAQRLVRRALQPQACQEASSSWARLAGSTDAGARFYAAYPPHVVLNMPSLSPTMTQGNIIKWRKQPGEQVAPGHILADVETDKASIEWEAQEEGFMAKHLVPEGTRDIAVGAPVAVLAEESDGLAALASFAPGDAAGPAAPAPSAPPAPGPSPPASAAKPVGSSLPPHQVLNMPALSPTMSSGNIVSWNKKVGDSVAPGDVYCEVETDKATMAWECQEEGFIAKILFGDGSKDISIGTPVVVLVEDKGALAAFQDYAGAPAESAAPAAAAASTASAAPAAAPAAASAAPVKPTGPAPVAASGGRLRSSPFARRVAAELGVDLQAVSGTGPSGRVVAADVRAAQKSAAAAPAPSAAAPSGAGASADGGSFVDIPHSQIRRVVARRLLESKQTVPHYYLTMECQVEELVQLRERMNALAAGGGKGGREAGGAFKLSVNDFVLKAAAKALKAVPGVNSSWHPDFIRQHSNSAILAVGASTPVVARVGGVFREVPTMAVTLSCDHRVIDGAMGAEWLAAFKQSIENPLSAVM</sequence>
<evidence type="ECO:0000256" key="2">
    <source>
        <dbReference type="ARBA" id="ARBA00022823"/>
    </source>
</evidence>
<dbReference type="PANTHER" id="PTHR23151">
    <property type="entry name" value="DIHYDROLIPOAMIDE ACETYL/SUCCINYL-TRANSFERASE-RELATED"/>
    <property type="match status" value="1"/>
</dbReference>
<dbReference type="InterPro" id="IPR023213">
    <property type="entry name" value="CAT-like_dom_sf"/>
</dbReference>
<dbReference type="SUPFAM" id="SSF47005">
    <property type="entry name" value="Peripheral subunit-binding domain of 2-oxo acid dehydrogenase complex"/>
    <property type="match status" value="1"/>
</dbReference>
<dbReference type="Pfam" id="PF00198">
    <property type="entry name" value="2-oxoacid_dh"/>
    <property type="match status" value="1"/>
</dbReference>
<feature type="domain" description="Peripheral subunit-binding (PSBD)" evidence="6">
    <location>
        <begin position="433"/>
        <end position="470"/>
    </location>
</feature>
<dbReference type="PANTHER" id="PTHR23151:SF90">
    <property type="entry name" value="DIHYDROLIPOYLLYSINE-RESIDUE ACETYLTRANSFERASE COMPONENT OF PYRUVATE DEHYDROGENASE COMPLEX, MITOCHONDRIAL-RELATED"/>
    <property type="match status" value="1"/>
</dbReference>
<dbReference type="CDD" id="cd06849">
    <property type="entry name" value="lipoyl_domain"/>
    <property type="match status" value="3"/>
</dbReference>
<evidence type="ECO:0000259" key="5">
    <source>
        <dbReference type="PROSITE" id="PS50968"/>
    </source>
</evidence>
<evidence type="ECO:0000256" key="1">
    <source>
        <dbReference type="ARBA" id="ARBA00007317"/>
    </source>
</evidence>
<dbReference type="Gene3D" id="3.30.559.10">
    <property type="entry name" value="Chloramphenicol acetyltransferase-like domain"/>
    <property type="match status" value="2"/>
</dbReference>
<dbReference type="InterPro" id="IPR045257">
    <property type="entry name" value="E2/Pdx1"/>
</dbReference>
<evidence type="ECO:0000313" key="7">
    <source>
        <dbReference type="EMBL" id="PNH08810.1"/>
    </source>
</evidence>
<protein>
    <recommendedName>
        <fullName evidence="3">Dihydrolipoamide acetyltransferase component of pyruvate dehydrogenase complex</fullName>
        <ecNumber evidence="3">2.3.1.-</ecNumber>
    </recommendedName>
</protein>
<gene>
    <name evidence="7" type="ORF">TSOC_004603</name>
</gene>
<dbReference type="Proteomes" id="UP000236333">
    <property type="component" value="Unassembled WGS sequence"/>
</dbReference>
<dbReference type="EMBL" id="PGGS01000115">
    <property type="protein sequence ID" value="PNH08810.1"/>
    <property type="molecule type" value="Genomic_DNA"/>
</dbReference>
<feature type="compositionally biased region" description="Low complexity" evidence="4">
    <location>
        <begin position="282"/>
        <end position="291"/>
    </location>
</feature>
<feature type="domain" description="Lipoyl-binding" evidence="5">
    <location>
        <begin position="48"/>
        <end position="129"/>
    </location>
</feature>
<dbReference type="FunFam" id="2.40.50.100:FF:000010">
    <property type="entry name" value="Acetyltransferase component of pyruvate dehydrogenase complex"/>
    <property type="match status" value="2"/>
</dbReference>
<comment type="caution">
    <text evidence="7">The sequence shown here is derived from an EMBL/GenBank/DDBJ whole genome shotgun (WGS) entry which is preliminary data.</text>
</comment>
<feature type="domain" description="Lipoyl-binding" evidence="5">
    <location>
        <begin position="295"/>
        <end position="371"/>
    </location>
</feature>
<dbReference type="GO" id="GO:0045254">
    <property type="term" value="C:pyruvate dehydrogenase complex"/>
    <property type="evidence" value="ECO:0007669"/>
    <property type="project" value="InterPro"/>
</dbReference>